<feature type="domain" description="N-acetyltransferase" evidence="1">
    <location>
        <begin position="7"/>
        <end position="150"/>
    </location>
</feature>
<dbReference type="Gene3D" id="3.40.630.30">
    <property type="match status" value="1"/>
</dbReference>
<dbReference type="InterPro" id="IPR000182">
    <property type="entry name" value="GNAT_dom"/>
</dbReference>
<reference evidence="2" key="1">
    <citation type="submission" date="2022-06" db="EMBL/GenBank/DDBJ databases">
        <title>Alkalicoccobacillus porphyridii sp. nov., isolated from a marine red alga, Porphyridium purpureum and reclassification of Shouchella plakortidis and Shouchella gibsonii as Alkalicoccobacillus plakortidis comb. nov. and Alkalicoccobacillus gibsonii comb. nov.</title>
        <authorList>
            <person name="Kim K.H."/>
            <person name="Lee J.K."/>
            <person name="Han D.M."/>
            <person name="Baek J.H."/>
            <person name="Jeon C.O."/>
        </authorList>
    </citation>
    <scope>NUCLEOTIDE SEQUENCE</scope>
    <source>
        <strain evidence="2">DSM 19153</strain>
    </source>
</reference>
<evidence type="ECO:0000313" key="2">
    <source>
        <dbReference type="EMBL" id="MCM2678000.1"/>
    </source>
</evidence>
<dbReference type="EMBL" id="JAMQJY010000008">
    <property type="protein sequence ID" value="MCM2678000.1"/>
    <property type="molecule type" value="Genomic_DNA"/>
</dbReference>
<dbReference type="Proteomes" id="UP001203665">
    <property type="component" value="Unassembled WGS sequence"/>
</dbReference>
<evidence type="ECO:0000259" key="1">
    <source>
        <dbReference type="PROSITE" id="PS51186"/>
    </source>
</evidence>
<dbReference type="Pfam" id="PF13673">
    <property type="entry name" value="Acetyltransf_10"/>
    <property type="match status" value="1"/>
</dbReference>
<dbReference type="CDD" id="cd04301">
    <property type="entry name" value="NAT_SF"/>
    <property type="match status" value="1"/>
</dbReference>
<organism evidence="2 3">
    <name type="scientific">Alkalicoccobacillus plakortidis</name>
    <dbReference type="NCBI Taxonomy" id="444060"/>
    <lineage>
        <taxon>Bacteria</taxon>
        <taxon>Bacillati</taxon>
        <taxon>Bacillota</taxon>
        <taxon>Bacilli</taxon>
        <taxon>Bacillales</taxon>
        <taxon>Bacillaceae</taxon>
        <taxon>Alkalicoccobacillus</taxon>
    </lineage>
</organism>
<dbReference type="SUPFAM" id="SSF55729">
    <property type="entry name" value="Acyl-CoA N-acyltransferases (Nat)"/>
    <property type="match status" value="1"/>
</dbReference>
<keyword evidence="3" id="KW-1185">Reference proteome</keyword>
<protein>
    <submittedName>
        <fullName evidence="2">GNAT family N-acetyltransferase</fullName>
    </submittedName>
</protein>
<sequence length="150" mass="17611">MIKEIEIDLAEMATKVWELQMLSYQVEADIIGVQDFPPLRERAQDIQQSEEIFYGYYQNKDLAGVISIDWNERIIHITRLMIHPDYFRKGIATQLLTFVSSLNQQTRMIKVSTALNNEQAVRAYLKQGFKQKTKTYMPEGLWIVSFEKKC</sequence>
<evidence type="ECO:0000313" key="3">
    <source>
        <dbReference type="Proteomes" id="UP001203665"/>
    </source>
</evidence>
<accession>A0ABT0XQK0</accession>
<comment type="caution">
    <text evidence="2">The sequence shown here is derived from an EMBL/GenBank/DDBJ whole genome shotgun (WGS) entry which is preliminary data.</text>
</comment>
<name>A0ABT0XQK0_9BACI</name>
<proteinExistence type="predicted"/>
<gene>
    <name evidence="2" type="ORF">NDM98_23020</name>
</gene>
<dbReference type="InterPro" id="IPR016181">
    <property type="entry name" value="Acyl_CoA_acyltransferase"/>
</dbReference>
<dbReference type="PROSITE" id="PS51186">
    <property type="entry name" value="GNAT"/>
    <property type="match status" value="1"/>
</dbReference>
<dbReference type="RefSeq" id="WP_251611852.1">
    <property type="nucleotide sequence ID" value="NZ_JAMQJY010000008.1"/>
</dbReference>